<evidence type="ECO:0008006" key="5">
    <source>
        <dbReference type="Google" id="ProtNLM"/>
    </source>
</evidence>
<dbReference type="eggNOG" id="ENOG5032V70">
    <property type="taxonomic scope" value="Bacteria"/>
</dbReference>
<proteinExistence type="predicted"/>
<accession>K6DCL6</accession>
<protein>
    <recommendedName>
        <fullName evidence="5">YhcN/YlaJ family sporulation lipoprotein</fullName>
    </recommendedName>
</protein>
<evidence type="ECO:0000256" key="1">
    <source>
        <dbReference type="SAM" id="MobiDB-lite"/>
    </source>
</evidence>
<dbReference type="RefSeq" id="WP_007086731.1">
    <property type="nucleotide sequence ID" value="NZ_AJLS01000126.1"/>
</dbReference>
<reference evidence="3 4" key="1">
    <citation type="journal article" date="2012" name="Front. Microbiol.">
        <title>Redundancy and modularity in membrane-associated dissimilatory nitrate reduction in Bacillus.</title>
        <authorList>
            <person name="Heylen K."/>
            <person name="Keltjens J."/>
        </authorList>
    </citation>
    <scope>NUCLEOTIDE SEQUENCE [LARGE SCALE GENOMIC DNA]</scope>
    <source>
        <strain evidence="4">LMG 21833T</strain>
    </source>
</reference>
<dbReference type="EMBL" id="AJLS01000126">
    <property type="protein sequence ID" value="EKN65818.1"/>
    <property type="molecule type" value="Genomic_DNA"/>
</dbReference>
<feature type="region of interest" description="Disordered" evidence="1">
    <location>
        <begin position="40"/>
        <end position="67"/>
    </location>
</feature>
<feature type="signal peptide" evidence="2">
    <location>
        <begin position="1"/>
        <end position="21"/>
    </location>
</feature>
<keyword evidence="4" id="KW-1185">Reference proteome</keyword>
<evidence type="ECO:0000256" key="2">
    <source>
        <dbReference type="SAM" id="SignalP"/>
    </source>
</evidence>
<dbReference type="Pfam" id="PF09580">
    <property type="entry name" value="Spore_YhcN_YlaJ"/>
    <property type="match status" value="1"/>
</dbReference>
<dbReference type="OrthoDB" id="1707228at2"/>
<feature type="chain" id="PRO_5039134789" description="YhcN/YlaJ family sporulation lipoprotein" evidence="2">
    <location>
        <begin position="22"/>
        <end position="196"/>
    </location>
</feature>
<dbReference type="Proteomes" id="UP000006316">
    <property type="component" value="Unassembled WGS sequence"/>
</dbReference>
<dbReference type="AlphaFoldDB" id="K6DCL6"/>
<sequence>MKKSLFVIGSLIFSLYLSGCAKNNVNDDVAYRNRINEPTRVNYNTPNNGGPAITGVDTSNRGLDRNRNNIMNVRNDNRNNVGNHQSKIRIADKAADKVSGLPEVDTANILVTDNNAYVAARLDPSSRNELTSKIENKISRAVKSVDSSVDNVYVSVNPDFYDRMNNYAGDIRNGKPISGFFNQFSDTIRRVFPDAR</sequence>
<dbReference type="STRING" id="1117379.BABA_18687"/>
<dbReference type="PATRIC" id="fig|1117379.3.peg.3869"/>
<dbReference type="InterPro" id="IPR014247">
    <property type="entry name" value="Spore_lipoprot_YhcN/YlaJ"/>
</dbReference>
<name>K6DCL6_9BACI</name>
<keyword evidence="2" id="KW-0732">Signal</keyword>
<dbReference type="GO" id="GO:0030435">
    <property type="term" value="P:sporulation resulting in formation of a cellular spore"/>
    <property type="evidence" value="ECO:0007669"/>
    <property type="project" value="InterPro"/>
</dbReference>
<evidence type="ECO:0000313" key="4">
    <source>
        <dbReference type="Proteomes" id="UP000006316"/>
    </source>
</evidence>
<gene>
    <name evidence="3" type="ORF">BABA_18687</name>
</gene>
<dbReference type="NCBIfam" id="TIGR02898">
    <property type="entry name" value="spore_YhcN_YlaJ"/>
    <property type="match status" value="1"/>
</dbReference>
<dbReference type="InterPro" id="IPR019076">
    <property type="entry name" value="Spore_lipoprot_YhcN/YlaJ-like"/>
</dbReference>
<evidence type="ECO:0000313" key="3">
    <source>
        <dbReference type="EMBL" id="EKN65818.1"/>
    </source>
</evidence>
<comment type="caution">
    <text evidence="3">The sequence shown here is derived from an EMBL/GenBank/DDBJ whole genome shotgun (WGS) entry which is preliminary data.</text>
</comment>
<organism evidence="3 4">
    <name type="scientific">Neobacillus bataviensis LMG 21833</name>
    <dbReference type="NCBI Taxonomy" id="1117379"/>
    <lineage>
        <taxon>Bacteria</taxon>
        <taxon>Bacillati</taxon>
        <taxon>Bacillota</taxon>
        <taxon>Bacilli</taxon>
        <taxon>Bacillales</taxon>
        <taxon>Bacillaceae</taxon>
        <taxon>Neobacillus</taxon>
    </lineage>
</organism>